<keyword evidence="2" id="KW-0285">Flavoprotein</keyword>
<dbReference type="AlphaFoldDB" id="A0A803KT07"/>
<dbReference type="Proteomes" id="UP000596660">
    <property type="component" value="Unplaced"/>
</dbReference>
<evidence type="ECO:0000256" key="1">
    <source>
        <dbReference type="ARBA" id="ARBA00010790"/>
    </source>
</evidence>
<feature type="domain" description="Glucose-methanol-choline oxidoreductase N-terminal" evidence="5">
    <location>
        <begin position="182"/>
        <end position="227"/>
    </location>
</feature>
<dbReference type="PANTHER" id="PTHR46056">
    <property type="entry name" value="LONG-CHAIN-ALCOHOL OXIDASE"/>
    <property type="match status" value="1"/>
</dbReference>
<feature type="domain" description="FAD-dependent oxidoreductase 2 FAD-binding" evidence="6">
    <location>
        <begin position="136"/>
        <end position="168"/>
    </location>
</feature>
<dbReference type="EnsemblPlants" id="AUR62002165-RA">
    <property type="protein sequence ID" value="AUR62002165-RA:cds"/>
    <property type="gene ID" value="AUR62002165"/>
</dbReference>
<dbReference type="GO" id="GO:0050660">
    <property type="term" value="F:flavin adenine dinucleotide binding"/>
    <property type="evidence" value="ECO:0007669"/>
    <property type="project" value="InterPro"/>
</dbReference>
<dbReference type="Gene3D" id="3.50.50.60">
    <property type="entry name" value="FAD/NAD(P)-binding domain"/>
    <property type="match status" value="1"/>
</dbReference>
<dbReference type="OMA" id="TTHNKAN"/>
<organism evidence="7 8">
    <name type="scientific">Chenopodium quinoa</name>
    <name type="common">Quinoa</name>
    <dbReference type="NCBI Taxonomy" id="63459"/>
    <lineage>
        <taxon>Eukaryota</taxon>
        <taxon>Viridiplantae</taxon>
        <taxon>Streptophyta</taxon>
        <taxon>Embryophyta</taxon>
        <taxon>Tracheophyta</taxon>
        <taxon>Spermatophyta</taxon>
        <taxon>Magnoliopsida</taxon>
        <taxon>eudicotyledons</taxon>
        <taxon>Gunneridae</taxon>
        <taxon>Pentapetalae</taxon>
        <taxon>Caryophyllales</taxon>
        <taxon>Chenopodiaceae</taxon>
        <taxon>Chenopodioideae</taxon>
        <taxon>Atripliceae</taxon>
        <taxon>Chenopodium</taxon>
    </lineage>
</organism>
<protein>
    <submittedName>
        <fullName evidence="7">Uncharacterized protein</fullName>
    </submittedName>
</protein>
<dbReference type="GO" id="GO:0016614">
    <property type="term" value="F:oxidoreductase activity, acting on CH-OH group of donors"/>
    <property type="evidence" value="ECO:0007669"/>
    <property type="project" value="InterPro"/>
</dbReference>
<evidence type="ECO:0000256" key="4">
    <source>
        <dbReference type="ARBA" id="ARBA00023002"/>
    </source>
</evidence>
<evidence type="ECO:0000313" key="8">
    <source>
        <dbReference type="Proteomes" id="UP000596660"/>
    </source>
</evidence>
<name>A0A803KT07_CHEQI</name>
<evidence type="ECO:0000256" key="3">
    <source>
        <dbReference type="ARBA" id="ARBA00022827"/>
    </source>
</evidence>
<reference evidence="7" key="1">
    <citation type="journal article" date="2017" name="Nature">
        <title>The genome of Chenopodium quinoa.</title>
        <authorList>
            <person name="Jarvis D.E."/>
            <person name="Ho Y.S."/>
            <person name="Lightfoot D.J."/>
            <person name="Schmoeckel S.M."/>
            <person name="Li B."/>
            <person name="Borm T.J.A."/>
            <person name="Ohyanagi H."/>
            <person name="Mineta K."/>
            <person name="Michell C.T."/>
            <person name="Saber N."/>
            <person name="Kharbatia N.M."/>
            <person name="Rupper R.R."/>
            <person name="Sharp A.R."/>
            <person name="Dally N."/>
            <person name="Boughton B.A."/>
            <person name="Woo Y.H."/>
            <person name="Gao G."/>
            <person name="Schijlen E.G.W.M."/>
            <person name="Guo X."/>
            <person name="Momin A.A."/>
            <person name="Negrao S."/>
            <person name="Al-Babili S."/>
            <person name="Gehring C."/>
            <person name="Roessner U."/>
            <person name="Jung C."/>
            <person name="Murphy K."/>
            <person name="Arold S.T."/>
            <person name="Gojobori T."/>
            <person name="van der Linden C.G."/>
            <person name="van Loo E.N."/>
            <person name="Jellen E.N."/>
            <person name="Maughan P.J."/>
            <person name="Tester M."/>
        </authorList>
    </citation>
    <scope>NUCLEOTIDE SEQUENCE [LARGE SCALE GENOMIC DNA]</scope>
    <source>
        <strain evidence="7">cv. PI 614886</strain>
    </source>
</reference>
<evidence type="ECO:0000256" key="2">
    <source>
        <dbReference type="ARBA" id="ARBA00022630"/>
    </source>
</evidence>
<evidence type="ECO:0000259" key="6">
    <source>
        <dbReference type="Pfam" id="PF00890"/>
    </source>
</evidence>
<reference evidence="7" key="2">
    <citation type="submission" date="2021-03" db="UniProtKB">
        <authorList>
            <consortium name="EnsemblPlants"/>
        </authorList>
    </citation>
    <scope>IDENTIFICATION</scope>
</reference>
<dbReference type="Pfam" id="PF00890">
    <property type="entry name" value="FAD_binding_2"/>
    <property type="match status" value="1"/>
</dbReference>
<dbReference type="InterPro" id="IPR000172">
    <property type="entry name" value="GMC_OxRdtase_N"/>
</dbReference>
<keyword evidence="8" id="KW-1185">Reference proteome</keyword>
<accession>A0A803KT07</accession>
<keyword evidence="4" id="KW-0560">Oxidoreductase</keyword>
<proteinExistence type="inferred from homology"/>
<dbReference type="Gramene" id="AUR62002165-RA">
    <property type="protein sequence ID" value="AUR62002165-RA:cds"/>
    <property type="gene ID" value="AUR62002165"/>
</dbReference>
<evidence type="ECO:0000259" key="5">
    <source>
        <dbReference type="Pfam" id="PF00732"/>
    </source>
</evidence>
<comment type="similarity">
    <text evidence="1">Belongs to the GMC oxidoreductase family.</text>
</comment>
<dbReference type="Pfam" id="PF00732">
    <property type="entry name" value="GMC_oxred_N"/>
    <property type="match status" value="1"/>
</dbReference>
<keyword evidence="3" id="KW-0274">FAD</keyword>
<dbReference type="PANTHER" id="PTHR46056:SF10">
    <property type="entry name" value="LONG-CHAIN-ALCOHOL OXIDASE FAO3"/>
    <property type="match status" value="1"/>
</dbReference>
<evidence type="ECO:0000313" key="7">
    <source>
        <dbReference type="EnsemblPlants" id="AUR62002165-RA:cds"/>
    </source>
</evidence>
<dbReference type="InterPro" id="IPR003953">
    <property type="entry name" value="FAD-dep_OxRdtase_2_FAD-bd"/>
</dbReference>
<dbReference type="SUPFAM" id="SSF51905">
    <property type="entry name" value="FAD/NAD(P)-binding domain"/>
    <property type="match status" value="1"/>
</dbReference>
<sequence length="234" mass="24828">MDSLTSICEALFPPLDPPSKLDHHQPINNTIKSFYRSSGSQKPIPSEVSGVMKDRGLPEAVLLVDDNSHNAAWEAIDYEPDTTTTHNKANNQGRPLEIGIIETLYETPSTLFQSLTNKGLDVREDPKDNLYKIKCDVVIVGSGCGGGVAAAILAAVGQKVVVLEKGNYYTAPDYSSLEGPTMNELMEKGGMIPTTDGAVMLLAGSTVGGGTAVNWSAALNTPDPVLKSGLRNKG</sequence>
<dbReference type="InterPro" id="IPR036188">
    <property type="entry name" value="FAD/NAD-bd_sf"/>
</dbReference>